<protein>
    <submittedName>
        <fullName evidence="1">Uncharacterized protein</fullName>
    </submittedName>
</protein>
<name>A0A136IQ53_9PEZI</name>
<dbReference type="InterPro" id="IPR036047">
    <property type="entry name" value="F-box-like_dom_sf"/>
</dbReference>
<evidence type="ECO:0000313" key="2">
    <source>
        <dbReference type="Proteomes" id="UP000070501"/>
    </source>
</evidence>
<accession>A0A136IQ53</accession>
<reference evidence="2" key="1">
    <citation type="submission" date="2016-02" db="EMBL/GenBank/DDBJ databases">
        <title>Draft genome sequence of Microdochium bolleyi, a fungal endophyte of beachgrass.</title>
        <authorList>
            <consortium name="DOE Joint Genome Institute"/>
            <person name="David A.S."/>
            <person name="May G."/>
            <person name="Haridas S."/>
            <person name="Lim J."/>
            <person name="Wang M."/>
            <person name="Labutti K."/>
            <person name="Lipzen A."/>
            <person name="Barry K."/>
            <person name="Grigoriev I.V."/>
        </authorList>
    </citation>
    <scope>NUCLEOTIDE SEQUENCE [LARGE SCALE GENOMIC DNA]</scope>
    <source>
        <strain evidence="2">J235TASD1</strain>
    </source>
</reference>
<dbReference type="AlphaFoldDB" id="A0A136IQ53"/>
<dbReference type="SUPFAM" id="SSF81383">
    <property type="entry name" value="F-box domain"/>
    <property type="match status" value="1"/>
</dbReference>
<evidence type="ECO:0000313" key="1">
    <source>
        <dbReference type="EMBL" id="KXJ87043.1"/>
    </source>
</evidence>
<proteinExistence type="predicted"/>
<dbReference type="EMBL" id="KQ964264">
    <property type="protein sequence ID" value="KXJ87043.1"/>
    <property type="molecule type" value="Genomic_DNA"/>
</dbReference>
<gene>
    <name evidence="1" type="ORF">Micbo1qcDRAFT_179294</name>
</gene>
<dbReference type="InParanoid" id="A0A136IQ53"/>
<organism evidence="1 2">
    <name type="scientific">Microdochium bolleyi</name>
    <dbReference type="NCBI Taxonomy" id="196109"/>
    <lineage>
        <taxon>Eukaryota</taxon>
        <taxon>Fungi</taxon>
        <taxon>Dikarya</taxon>
        <taxon>Ascomycota</taxon>
        <taxon>Pezizomycotina</taxon>
        <taxon>Sordariomycetes</taxon>
        <taxon>Xylariomycetidae</taxon>
        <taxon>Xylariales</taxon>
        <taxon>Microdochiaceae</taxon>
        <taxon>Microdochium</taxon>
    </lineage>
</organism>
<dbReference type="Proteomes" id="UP000070501">
    <property type="component" value="Unassembled WGS sequence"/>
</dbReference>
<dbReference type="OrthoDB" id="10615779at2759"/>
<sequence length="878" mass="99993">MLPKEIMLEIADWHYCLLHPAAMPNAIKKPDYAALHTLCLVSKYFAECFTPELYFAIHTSRFPKKTSFGKLLRTLAAREDLRQHIQQITVVRSVTVKYNLSTMLQHVVFAGPPSARWDQWSGTALRFDAKRLRLLRYQMYGLAHTRTTNGDTWLITPTLDTLILGRVKFTERGVKFAGATLSSTVPMLQGTRLTQCLIELSMLTTDAFEQLLRTSPQLTHLYLFFVNCQCSGDRFDNAMTLESMGHVLRRYGQSLEAFGLYHSPARTPLQAAVLERERIGPLQSLRRLQTFVTLMLRLEFRALRCLEIAVDPEQLDLYAENLPTTVEGWLPAKYDRSRSRLFLAGLQSKVKTYSRTVAVSLKILCKRVVRSQTHDQHGQSPSTALSPVVDNGQHAQQFEPQYFLRLGHLPPEVLDLIGSFCDYDSRFNLCLVSRYFAAAFTPSLYRDISIEYVGGRRSLGRLMVTLATQPALAAHVHTLAMHTEVAFEGDVFAALLRSQSWVDIYYSSHFTQYFFSAVAKKPASSIDSLMAILVVLSPNLRTLTWRGSHESDLLMALFKYPYSAVLTDAPAMNNPLFSCLTDFEFLRNIRHNSDQHPHLVWKPELLQHFLHAPRMRSLRLEHLSCSTPFLGLELFRPAPTYYAMPLVTQLQSLHLSLGAIDVCFFREILARSPCLEDLRITSHRFSSPSLDEEGEDGPWKEKDGNRIMSVAGLGQALRDYGRSIRQLTVFHAHDMYDENSAHNHRGVLGSLRSMPRLELLCADPDMFIAPQADATYDQSRRLKNLLPCSLRCLYLTAREDFQRCVMRAGRELTSCLMDETLGNLVLVNFLCETEFMFRLCRQVVLVPAGWTYMAMPSPKATGTAWVRMEEVHNTLHLL</sequence>
<keyword evidence="2" id="KW-1185">Reference proteome</keyword>